<evidence type="ECO:0000313" key="2">
    <source>
        <dbReference type="Proteomes" id="UP000234530"/>
    </source>
</evidence>
<sequence>MAAIAALLQEECHCNALISLSLSIARIPGNDEYHAKFLFEEGGSRKTASYVSRYASSLTAEGAGKDFDHDQLVSSSTRQLVLSREFFRALKQEVDLSREMGLPLKTDRREYESEDERNAFHKRLGVQSHSKFLNLGVDTNVTWPKDPTRIKFGGRHFVLFPKTKDNSYSLSIDLFNEGVTAEEARTLFNRFLSLLSWCDNRYAILREGWSGNPVPVPVPRRDIATSTMSIWAFGRTMPDDERLLNCLSYYREGLNAAEAEIASQEVLSFFKVFEMKRKGPRVKAWIA</sequence>
<gene>
    <name evidence="1" type="ORF">CX676_13090</name>
</gene>
<dbReference type="KEGG" id="pzh:CX676_13090"/>
<proteinExistence type="predicted"/>
<name>A0A2H5F0A9_9RHOB</name>
<dbReference type="EMBL" id="CP025430">
    <property type="protein sequence ID" value="AUH64989.1"/>
    <property type="molecule type" value="Genomic_DNA"/>
</dbReference>
<dbReference type="Proteomes" id="UP000234530">
    <property type="component" value="Chromosome"/>
</dbReference>
<accession>A0A2H5F0A9</accession>
<keyword evidence="2" id="KW-1185">Reference proteome</keyword>
<dbReference type="AlphaFoldDB" id="A0A2H5F0A9"/>
<protein>
    <submittedName>
        <fullName evidence="1">Uncharacterized protein</fullName>
    </submittedName>
</protein>
<reference evidence="1 2" key="1">
    <citation type="journal article" date="2013" name="Antonie Van Leeuwenhoek">
        <title>Paracoccus zhejiangensis sp. nov., isolated from activated sludge in wastewater-treatment system.</title>
        <authorList>
            <person name="Wu Z.G."/>
            <person name="Zhang D.F."/>
            <person name="Liu Y.L."/>
            <person name="Wang F."/>
            <person name="Jiang X."/>
            <person name="Li C."/>
            <person name="Li S.P."/>
            <person name="Hong Q."/>
            <person name="Li W.J."/>
        </authorList>
    </citation>
    <scope>NUCLEOTIDE SEQUENCE [LARGE SCALE GENOMIC DNA]</scope>
    <source>
        <strain evidence="1 2">J6</strain>
    </source>
</reference>
<evidence type="ECO:0000313" key="1">
    <source>
        <dbReference type="EMBL" id="AUH64989.1"/>
    </source>
</evidence>
<organism evidence="1 2">
    <name type="scientific">Paracoccus zhejiangensis</name>
    <dbReference type="NCBI Taxonomy" id="1077935"/>
    <lineage>
        <taxon>Bacteria</taxon>
        <taxon>Pseudomonadati</taxon>
        <taxon>Pseudomonadota</taxon>
        <taxon>Alphaproteobacteria</taxon>
        <taxon>Rhodobacterales</taxon>
        <taxon>Paracoccaceae</taxon>
        <taxon>Paracoccus</taxon>
    </lineage>
</organism>